<keyword evidence="1" id="KW-0805">Transcription regulation</keyword>
<evidence type="ECO:0000256" key="2">
    <source>
        <dbReference type="ARBA" id="ARBA00023163"/>
    </source>
</evidence>
<dbReference type="SUPFAM" id="SSF52317">
    <property type="entry name" value="Class I glutamine amidotransferase-like"/>
    <property type="match status" value="1"/>
</dbReference>
<dbReference type="Pfam" id="PF12833">
    <property type="entry name" value="HTH_18"/>
    <property type="match status" value="1"/>
</dbReference>
<evidence type="ECO:0000259" key="3">
    <source>
        <dbReference type="PROSITE" id="PS01124"/>
    </source>
</evidence>
<dbReference type="Pfam" id="PF01965">
    <property type="entry name" value="DJ-1_PfpI"/>
    <property type="match status" value="1"/>
</dbReference>
<dbReference type="InterPro" id="IPR002818">
    <property type="entry name" value="DJ-1/PfpI"/>
</dbReference>
<dbReference type="InterPro" id="IPR052158">
    <property type="entry name" value="INH-QAR"/>
</dbReference>
<evidence type="ECO:0000313" key="4">
    <source>
        <dbReference type="EMBL" id="AOZ52542.1"/>
    </source>
</evidence>
<organism evidence="4 5">
    <name type="scientific">Chromobacterium vaccinii</name>
    <dbReference type="NCBI Taxonomy" id="1108595"/>
    <lineage>
        <taxon>Bacteria</taxon>
        <taxon>Pseudomonadati</taxon>
        <taxon>Pseudomonadota</taxon>
        <taxon>Betaproteobacteria</taxon>
        <taxon>Neisseriales</taxon>
        <taxon>Chromobacteriaceae</taxon>
        <taxon>Chromobacterium</taxon>
    </lineage>
</organism>
<sequence length="304" mass="32796">MRDVYFVLSPNVLLLDLAGPADALRLAGLRGADFRLHYVGASEAVDTSLGLPLGGLAPLPDQLPEGAVVVAPGSTPSIEAYARPEARRIVAWLAERRRQPGVRWAGVCSGSLLLAEAGVFDGRACTSHHTLLERLRALAPAARVQENRVFVADGPCYSSAGITAGIDLALHLIADLADPAIARAVAREMVVYFRRSPQDPELSPWLAWRNHLHPALHRAQDLICADPVRDWPLDELAAKVHVSARHLSRLFRDQAGVSAHDYHRALRLALAQQWRSAGLGKEKAALSAGFSSARQMSRAAAAHD</sequence>
<dbReference type="Gene3D" id="1.10.10.60">
    <property type="entry name" value="Homeodomain-like"/>
    <property type="match status" value="1"/>
</dbReference>
<accession>A0A1D9LMS8</accession>
<dbReference type="CDD" id="cd03137">
    <property type="entry name" value="GATase1_AraC_1"/>
    <property type="match status" value="1"/>
</dbReference>
<feature type="domain" description="HTH araC/xylS-type" evidence="3">
    <location>
        <begin position="217"/>
        <end position="304"/>
    </location>
</feature>
<dbReference type="Proteomes" id="UP000178776">
    <property type="component" value="Chromosome"/>
</dbReference>
<dbReference type="AlphaFoldDB" id="A0A1D9LMS8"/>
<reference evidence="4 5" key="1">
    <citation type="submission" date="2016-10" db="EMBL/GenBank/DDBJ databases">
        <title>Chromobacterium muskegensis sp. nov., an insecticidal bacterium isolated from Sphagnum bogs.</title>
        <authorList>
            <person name="Sparks M.E."/>
            <person name="Blackburn M.B."/>
            <person name="Gundersen-Rindal D.E."/>
            <person name="Mitchell A."/>
            <person name="Farrar R."/>
            <person name="Kuhar D."/>
        </authorList>
    </citation>
    <scope>NUCLEOTIDE SEQUENCE [LARGE SCALE GENOMIC DNA]</scope>
    <source>
        <strain evidence="4 5">21-1</strain>
    </source>
</reference>
<dbReference type="GO" id="GO:0003700">
    <property type="term" value="F:DNA-binding transcription factor activity"/>
    <property type="evidence" value="ECO:0007669"/>
    <property type="project" value="InterPro"/>
</dbReference>
<evidence type="ECO:0000313" key="5">
    <source>
        <dbReference type="Proteomes" id="UP000178776"/>
    </source>
</evidence>
<protein>
    <submittedName>
        <fullName evidence="4">AraC family transcriptional regulator</fullName>
    </submittedName>
</protein>
<dbReference type="SMART" id="SM00342">
    <property type="entry name" value="HTH_ARAC"/>
    <property type="match status" value="1"/>
</dbReference>
<dbReference type="STRING" id="1108595.BKX93_22690"/>
<dbReference type="PANTHER" id="PTHR43130:SF3">
    <property type="entry name" value="HTH-TYPE TRANSCRIPTIONAL REGULATOR RV1931C"/>
    <property type="match status" value="1"/>
</dbReference>
<dbReference type="GO" id="GO:0043565">
    <property type="term" value="F:sequence-specific DNA binding"/>
    <property type="evidence" value="ECO:0007669"/>
    <property type="project" value="InterPro"/>
</dbReference>
<dbReference type="SUPFAM" id="SSF46689">
    <property type="entry name" value="Homeodomain-like"/>
    <property type="match status" value="1"/>
</dbReference>
<keyword evidence="2" id="KW-0804">Transcription</keyword>
<dbReference type="RefSeq" id="WP_070981507.1">
    <property type="nucleotide sequence ID" value="NZ_CP017707.1"/>
</dbReference>
<dbReference type="EMBL" id="CP017707">
    <property type="protein sequence ID" value="AOZ52542.1"/>
    <property type="molecule type" value="Genomic_DNA"/>
</dbReference>
<dbReference type="PROSITE" id="PS01124">
    <property type="entry name" value="HTH_ARAC_FAMILY_2"/>
    <property type="match status" value="1"/>
</dbReference>
<dbReference type="KEGG" id="cvc:BKX93_22690"/>
<dbReference type="InterPro" id="IPR009057">
    <property type="entry name" value="Homeodomain-like_sf"/>
</dbReference>
<gene>
    <name evidence="4" type="ORF">BKX93_22690</name>
</gene>
<dbReference type="Gene3D" id="3.40.50.880">
    <property type="match status" value="1"/>
</dbReference>
<evidence type="ECO:0000256" key="1">
    <source>
        <dbReference type="ARBA" id="ARBA00023015"/>
    </source>
</evidence>
<dbReference type="InterPro" id="IPR029062">
    <property type="entry name" value="Class_I_gatase-like"/>
</dbReference>
<dbReference type="GeneID" id="68844006"/>
<dbReference type="PANTHER" id="PTHR43130">
    <property type="entry name" value="ARAC-FAMILY TRANSCRIPTIONAL REGULATOR"/>
    <property type="match status" value="1"/>
</dbReference>
<name>A0A1D9LMS8_9NEIS</name>
<proteinExistence type="predicted"/>
<dbReference type="InterPro" id="IPR018060">
    <property type="entry name" value="HTH_AraC"/>
</dbReference>